<keyword evidence="7" id="KW-1185">Reference proteome</keyword>
<dbReference type="EMBL" id="BKAV01000027">
    <property type="protein sequence ID" value="GEQ01154.1"/>
    <property type="molecule type" value="Genomic_DNA"/>
</dbReference>
<evidence type="ECO:0000259" key="3">
    <source>
        <dbReference type="SMART" id="SM00854"/>
    </source>
</evidence>
<evidence type="ECO:0000313" key="4">
    <source>
        <dbReference type="EMBL" id="GEQ01154.1"/>
    </source>
</evidence>
<proteinExistence type="inferred from homology"/>
<dbReference type="RefSeq" id="WP_103388555.1">
    <property type="nucleotide sequence ID" value="NZ_BKAV01000027.1"/>
</dbReference>
<dbReference type="STRING" id="1212545.SARL_04086"/>
<dbReference type="OrthoDB" id="9810906at2"/>
<dbReference type="Gene3D" id="3.60.21.10">
    <property type="match status" value="1"/>
</dbReference>
<evidence type="ECO:0000256" key="1">
    <source>
        <dbReference type="ARBA" id="ARBA00005662"/>
    </source>
</evidence>
<organism evidence="5 6">
    <name type="scientific">Staphylococcus arlettae</name>
    <dbReference type="NCBI Taxonomy" id="29378"/>
    <lineage>
        <taxon>Bacteria</taxon>
        <taxon>Bacillati</taxon>
        <taxon>Bacillota</taxon>
        <taxon>Bacilli</taxon>
        <taxon>Bacillales</taxon>
        <taxon>Staphylococcaceae</taxon>
        <taxon>Staphylococcus</taxon>
    </lineage>
</organism>
<dbReference type="PANTHER" id="PTHR33393:SF13">
    <property type="entry name" value="PGA BIOSYNTHESIS PROTEIN CAPA"/>
    <property type="match status" value="1"/>
</dbReference>
<evidence type="ECO:0000313" key="6">
    <source>
        <dbReference type="Proteomes" id="UP000254956"/>
    </source>
</evidence>
<feature type="transmembrane region" description="Helical" evidence="2">
    <location>
        <begin position="25"/>
        <end position="43"/>
    </location>
</feature>
<keyword evidence="2" id="KW-0472">Membrane</keyword>
<evidence type="ECO:0000256" key="2">
    <source>
        <dbReference type="SAM" id="Phobius"/>
    </source>
</evidence>
<feature type="domain" description="Capsule synthesis protein CapA" evidence="3">
    <location>
        <begin position="62"/>
        <end position="287"/>
    </location>
</feature>
<reference evidence="4 7" key="2">
    <citation type="submission" date="2019-07" db="EMBL/GenBank/DDBJ databases">
        <title>Whole genome shotgun sequence of Staphylococcus arlettae NBRC 109765.</title>
        <authorList>
            <person name="Hosoyama A."/>
            <person name="Uohara A."/>
            <person name="Ohji S."/>
            <person name="Ichikawa N."/>
        </authorList>
    </citation>
    <scope>NUCLEOTIDE SEQUENCE [LARGE SCALE GENOMIC DNA]</scope>
    <source>
        <strain evidence="4 7">NBRC 109765</strain>
    </source>
</reference>
<keyword evidence="2" id="KW-0812">Transmembrane</keyword>
<dbReference type="InterPro" id="IPR019079">
    <property type="entry name" value="Capsule_synth_CapA"/>
</dbReference>
<dbReference type="InterPro" id="IPR052169">
    <property type="entry name" value="CW_Biosynth-Accessory"/>
</dbReference>
<name>A0A2T7BSN7_9STAP</name>
<dbReference type="Pfam" id="PF09587">
    <property type="entry name" value="PGA_cap"/>
    <property type="match status" value="1"/>
</dbReference>
<dbReference type="AlphaFoldDB" id="A0A2T7BSN7"/>
<dbReference type="EMBL" id="UGZE01000001">
    <property type="protein sequence ID" value="SUJ10407.1"/>
    <property type="molecule type" value="Genomic_DNA"/>
</dbReference>
<dbReference type="InterPro" id="IPR029052">
    <property type="entry name" value="Metallo-depent_PP-like"/>
</dbReference>
<reference evidence="5 6" key="1">
    <citation type="submission" date="2018-06" db="EMBL/GenBank/DDBJ databases">
        <authorList>
            <consortium name="Pathogen Informatics"/>
            <person name="Doyle S."/>
        </authorList>
    </citation>
    <scope>NUCLEOTIDE SEQUENCE [LARGE SCALE GENOMIC DNA]</scope>
    <source>
        <strain evidence="5 6">NCTC12413</strain>
    </source>
</reference>
<dbReference type="Proteomes" id="UP000321598">
    <property type="component" value="Unassembled WGS sequence"/>
</dbReference>
<evidence type="ECO:0000313" key="7">
    <source>
        <dbReference type="Proteomes" id="UP000321598"/>
    </source>
</evidence>
<dbReference type="Proteomes" id="UP000254956">
    <property type="component" value="Unassembled WGS sequence"/>
</dbReference>
<dbReference type="SUPFAM" id="SSF56300">
    <property type="entry name" value="Metallo-dependent phosphatases"/>
    <property type="match status" value="1"/>
</dbReference>
<protein>
    <submittedName>
        <fullName evidence="4">Capsular polysaccharide biosynthesis protein CapA</fullName>
    </submittedName>
    <submittedName>
        <fullName evidence="5">Poly-gamma-glutamate synthesis protein PgsA</fullName>
    </submittedName>
</protein>
<dbReference type="SMART" id="SM00854">
    <property type="entry name" value="PGA_cap"/>
    <property type="match status" value="1"/>
</dbReference>
<evidence type="ECO:0000313" key="5">
    <source>
        <dbReference type="EMBL" id="SUJ10407.1"/>
    </source>
</evidence>
<accession>A0A2T7BSN7</accession>
<keyword evidence="2" id="KW-1133">Transmembrane helix</keyword>
<sequence>MKKSKRFTIDERVLKWTKRHKKYNLMYTSIILIIAVVLLIFAMKAQKITPVEVMAKPNNELRMTYLGNINMNDHIRKNNLNDTFGAVKDILKGSDYSTTSLHLSQFSDDQKVNMQENIDNIMYLKSLNMKSVNLINETLDNVQARDLQRAVEAQTGYNFLTGNGSNPINSKTVQQDIKGKKVANVSFTDIESDYSDTLKNTTSISLEPSIFIPLIKKLKEQNDYVVVNVDWGIPDERHVTTRQQKYAHALADAGADVIIGHNTVVQEIEKYKDTDIFYSLGNVTSENFLSKNQQGLAVQQNWNGKTSDFKVTPLRSKAGKVSKANPNKVEEKKLLNTLESDTINLKKEKGGYHYEPKK</sequence>
<gene>
    <name evidence="5" type="ORF">NCTC12413_00440</name>
    <name evidence="4" type="ORF">SAR03_21910</name>
</gene>
<comment type="similarity">
    <text evidence="1">Belongs to the CapA family.</text>
</comment>
<dbReference type="PANTHER" id="PTHR33393">
    <property type="entry name" value="POLYGLUTAMINE SYNTHESIS ACCESSORY PROTEIN RV0574C-RELATED"/>
    <property type="match status" value="1"/>
</dbReference>